<evidence type="ECO:0000313" key="2">
    <source>
        <dbReference type="EMBL" id="KAK4109060.1"/>
    </source>
</evidence>
<reference evidence="2" key="1">
    <citation type="journal article" date="2023" name="Mol. Phylogenet. Evol.">
        <title>Genome-scale phylogeny and comparative genomics of the fungal order Sordariales.</title>
        <authorList>
            <person name="Hensen N."/>
            <person name="Bonometti L."/>
            <person name="Westerberg I."/>
            <person name="Brannstrom I.O."/>
            <person name="Guillou S."/>
            <person name="Cros-Aarteil S."/>
            <person name="Calhoun S."/>
            <person name="Haridas S."/>
            <person name="Kuo A."/>
            <person name="Mondo S."/>
            <person name="Pangilinan J."/>
            <person name="Riley R."/>
            <person name="LaButti K."/>
            <person name="Andreopoulos B."/>
            <person name="Lipzen A."/>
            <person name="Chen C."/>
            <person name="Yan M."/>
            <person name="Daum C."/>
            <person name="Ng V."/>
            <person name="Clum A."/>
            <person name="Steindorff A."/>
            <person name="Ohm R.A."/>
            <person name="Martin F."/>
            <person name="Silar P."/>
            <person name="Natvig D.O."/>
            <person name="Lalanne C."/>
            <person name="Gautier V."/>
            <person name="Ament-Velasquez S.L."/>
            <person name="Kruys A."/>
            <person name="Hutchinson M.I."/>
            <person name="Powell A.J."/>
            <person name="Barry K."/>
            <person name="Miller A.N."/>
            <person name="Grigoriev I.V."/>
            <person name="Debuchy R."/>
            <person name="Gladieux P."/>
            <person name="Hiltunen Thoren M."/>
            <person name="Johannesson H."/>
        </authorList>
    </citation>
    <scope>NUCLEOTIDE SEQUENCE</scope>
    <source>
        <strain evidence="2">CBS 508.74</strain>
    </source>
</reference>
<name>A0AAN6T8F0_9PEZI</name>
<evidence type="ECO:0000313" key="3">
    <source>
        <dbReference type="Proteomes" id="UP001302812"/>
    </source>
</evidence>
<dbReference type="Gene3D" id="3.40.50.150">
    <property type="entry name" value="Vaccinia Virus protein VP39"/>
    <property type="match status" value="1"/>
</dbReference>
<sequence length="308" mass="34279">MAATTRTGNSAEAMLQNLKMVFSNTTLASNAWEETLLDNAHRVSTPLALRMLSQMGLGRETTKPFRILENACGAGVVAPLLQEIIKPDVLKQSSILCGDFSEQSIALAKKRIEKEGWVSTEARVVDAQKTGLADGAFTHCATNIGFHVVPDSERALDVSAEVIRILEPGGVLGFTTWHRDTAWVMDIKEAFASFPFEAPFELPLQLTKWGQWSDVNWARKTLEAKGLQDVKVDVFAYLSTVDSTDHALKGTSMMIQWVMNSCWTEEQRDQHSAEEVSGLLRQYFDKKYEGKPWQWSWVALIASGRVPA</sequence>
<keyword evidence="2" id="KW-0489">Methyltransferase</keyword>
<organism evidence="2 3">
    <name type="scientific">Canariomyces notabilis</name>
    <dbReference type="NCBI Taxonomy" id="2074819"/>
    <lineage>
        <taxon>Eukaryota</taxon>
        <taxon>Fungi</taxon>
        <taxon>Dikarya</taxon>
        <taxon>Ascomycota</taxon>
        <taxon>Pezizomycotina</taxon>
        <taxon>Sordariomycetes</taxon>
        <taxon>Sordariomycetidae</taxon>
        <taxon>Sordariales</taxon>
        <taxon>Chaetomiaceae</taxon>
        <taxon>Canariomyces</taxon>
    </lineage>
</organism>
<reference evidence="2" key="2">
    <citation type="submission" date="2023-05" db="EMBL/GenBank/DDBJ databases">
        <authorList>
            <consortium name="Lawrence Berkeley National Laboratory"/>
            <person name="Steindorff A."/>
            <person name="Hensen N."/>
            <person name="Bonometti L."/>
            <person name="Westerberg I."/>
            <person name="Brannstrom I.O."/>
            <person name="Guillou S."/>
            <person name="Cros-Aarteil S."/>
            <person name="Calhoun S."/>
            <person name="Haridas S."/>
            <person name="Kuo A."/>
            <person name="Mondo S."/>
            <person name="Pangilinan J."/>
            <person name="Riley R."/>
            <person name="Labutti K."/>
            <person name="Andreopoulos B."/>
            <person name="Lipzen A."/>
            <person name="Chen C."/>
            <person name="Yanf M."/>
            <person name="Daum C."/>
            <person name="Ng V."/>
            <person name="Clum A."/>
            <person name="Ohm R."/>
            <person name="Martin F."/>
            <person name="Silar P."/>
            <person name="Natvig D."/>
            <person name="Lalanne C."/>
            <person name="Gautier V."/>
            <person name="Ament-Velasquez S.L."/>
            <person name="Kruys A."/>
            <person name="Hutchinson M.I."/>
            <person name="Powell A.J."/>
            <person name="Barry K."/>
            <person name="Miller A.N."/>
            <person name="Grigoriev I.V."/>
            <person name="Debuchy R."/>
            <person name="Gladieux P."/>
            <person name="Thoren M.H."/>
            <person name="Johannesson H."/>
        </authorList>
    </citation>
    <scope>NUCLEOTIDE SEQUENCE</scope>
    <source>
        <strain evidence="2">CBS 508.74</strain>
    </source>
</reference>
<dbReference type="GO" id="GO:0032259">
    <property type="term" value="P:methylation"/>
    <property type="evidence" value="ECO:0007669"/>
    <property type="project" value="UniProtKB-KW"/>
</dbReference>
<dbReference type="SUPFAM" id="SSF53335">
    <property type="entry name" value="S-adenosyl-L-methionine-dependent methyltransferases"/>
    <property type="match status" value="1"/>
</dbReference>
<feature type="non-terminal residue" evidence="2">
    <location>
        <position position="308"/>
    </location>
</feature>
<keyword evidence="3" id="KW-1185">Reference proteome</keyword>
<protein>
    <submittedName>
        <fullName evidence="2">S-adenosyl-L-methionine-dependent methyltransferase</fullName>
    </submittedName>
</protein>
<dbReference type="GeneID" id="89936890"/>
<dbReference type="EMBL" id="MU853358">
    <property type="protein sequence ID" value="KAK4109060.1"/>
    <property type="molecule type" value="Genomic_DNA"/>
</dbReference>
<evidence type="ECO:0000259" key="1">
    <source>
        <dbReference type="Pfam" id="PF13649"/>
    </source>
</evidence>
<dbReference type="RefSeq" id="XP_064666630.1">
    <property type="nucleotide sequence ID" value="XM_064812765.1"/>
</dbReference>
<gene>
    <name evidence="2" type="ORF">N656DRAFT_738457</name>
</gene>
<proteinExistence type="predicted"/>
<keyword evidence="2" id="KW-0808">Transferase</keyword>
<feature type="domain" description="Methyltransferase" evidence="1">
    <location>
        <begin position="67"/>
        <end position="170"/>
    </location>
</feature>
<dbReference type="InterPro" id="IPR029063">
    <property type="entry name" value="SAM-dependent_MTases_sf"/>
</dbReference>
<comment type="caution">
    <text evidence="2">The sequence shown here is derived from an EMBL/GenBank/DDBJ whole genome shotgun (WGS) entry which is preliminary data.</text>
</comment>
<dbReference type="AlphaFoldDB" id="A0AAN6T8F0"/>
<dbReference type="CDD" id="cd02440">
    <property type="entry name" value="AdoMet_MTases"/>
    <property type="match status" value="1"/>
</dbReference>
<accession>A0AAN6T8F0</accession>
<dbReference type="Pfam" id="PF13649">
    <property type="entry name" value="Methyltransf_25"/>
    <property type="match status" value="1"/>
</dbReference>
<dbReference type="GO" id="GO:0008168">
    <property type="term" value="F:methyltransferase activity"/>
    <property type="evidence" value="ECO:0007669"/>
    <property type="project" value="UniProtKB-KW"/>
</dbReference>
<dbReference type="InterPro" id="IPR041698">
    <property type="entry name" value="Methyltransf_25"/>
</dbReference>
<dbReference type="Proteomes" id="UP001302812">
    <property type="component" value="Unassembled WGS sequence"/>
</dbReference>